<dbReference type="PANTHER" id="PTHR38847:SF1">
    <property type="entry name" value="PSEUDOURIDINE SYNTHASE RSUA_RLUA-LIKE DOMAIN-CONTAINING PROTEIN"/>
    <property type="match status" value="1"/>
</dbReference>
<sequence>MKHVHRPSHLHFTAFSVSTTITFISPIPDSHSFQDNRGNPSSKMYSIPVLVLLPFAIAAPALPGQYAPSEVCYLTHIETSTCVPITEYSSMTAPPTTIPTFPTANVSTLPTGNFSVLPTSLPTGNLSVLPTYSLPTGNYSVLPTNSSIIPPFTITPAASQTSYAGNSSIIPAATITSTASETYPAGNSSATSTLGSGTASYVDPEATETIPSGLVITVIQSASSTTANVSATATSNYITLSATSSSISVEVSSSAAVDPISANGTTSSASYSFTESATPSATESFTSANITSRHVSIPAATTTGNSSVSATESATLVVPIESSSSAATSTRSSVSAPFPTSSGNTTAPPGVTIHGFNYAGTGCSDSSVSSYLSPDKSTLTLAYDDFVAQSGPNLTAAEARKNCQLNVALTYPGGWQFTVFKADFRGYAGLATGIEGAVRALYYFSGQSQQVASTQFLQGPINANFIKTDQFNLQSEIWSPCGQEASLNINAEIRIDPLVSENPGLMTYDSTDLKFTQVQYLVWQQCTE</sequence>
<dbReference type="InterPro" id="IPR025649">
    <property type="entry name" value="DUF4360"/>
</dbReference>
<evidence type="ECO:0000313" key="1">
    <source>
        <dbReference type="EMBL" id="CAJ2499932.1"/>
    </source>
</evidence>
<protein>
    <submittedName>
        <fullName evidence="1">Uu.00g027850.m01.CDS01</fullName>
    </submittedName>
</protein>
<gene>
    <name evidence="1" type="ORF">KHLLAP_LOCUS400</name>
</gene>
<dbReference type="PANTHER" id="PTHR38847">
    <property type="match status" value="1"/>
</dbReference>
<dbReference type="EMBL" id="CAUWAG010000003">
    <property type="protein sequence ID" value="CAJ2499932.1"/>
    <property type="molecule type" value="Genomic_DNA"/>
</dbReference>
<reference evidence="1" key="1">
    <citation type="submission" date="2023-10" db="EMBL/GenBank/DDBJ databases">
        <authorList>
            <person name="Hackl T."/>
        </authorList>
    </citation>
    <scope>NUCLEOTIDE SEQUENCE</scope>
</reference>
<dbReference type="AlphaFoldDB" id="A0AAI8V8D6"/>
<organism evidence="1 2">
    <name type="scientific">Anthostomella pinea</name>
    <dbReference type="NCBI Taxonomy" id="933095"/>
    <lineage>
        <taxon>Eukaryota</taxon>
        <taxon>Fungi</taxon>
        <taxon>Dikarya</taxon>
        <taxon>Ascomycota</taxon>
        <taxon>Pezizomycotina</taxon>
        <taxon>Sordariomycetes</taxon>
        <taxon>Xylariomycetidae</taxon>
        <taxon>Xylariales</taxon>
        <taxon>Xylariaceae</taxon>
        <taxon>Anthostomella</taxon>
    </lineage>
</organism>
<accession>A0AAI8V8D6</accession>
<keyword evidence="2" id="KW-1185">Reference proteome</keyword>
<name>A0AAI8V8D6_9PEZI</name>
<dbReference type="Pfam" id="PF14273">
    <property type="entry name" value="DUF4360"/>
    <property type="match status" value="1"/>
</dbReference>
<proteinExistence type="predicted"/>
<evidence type="ECO:0000313" key="2">
    <source>
        <dbReference type="Proteomes" id="UP001295740"/>
    </source>
</evidence>
<comment type="caution">
    <text evidence="1">The sequence shown here is derived from an EMBL/GenBank/DDBJ whole genome shotgun (WGS) entry which is preliminary data.</text>
</comment>
<dbReference type="Proteomes" id="UP001295740">
    <property type="component" value="Unassembled WGS sequence"/>
</dbReference>